<dbReference type="InterPro" id="IPR012902">
    <property type="entry name" value="N_methyl_site"/>
</dbReference>
<keyword evidence="1" id="KW-0488">Methylation</keyword>
<dbReference type="NCBIfam" id="TIGR02532">
    <property type="entry name" value="IV_pilin_GFxxxE"/>
    <property type="match status" value="1"/>
</dbReference>
<dbReference type="InterPro" id="IPR045584">
    <property type="entry name" value="Pilin-like"/>
</dbReference>
<dbReference type="Pfam" id="PF07963">
    <property type="entry name" value="N_methyl"/>
    <property type="match status" value="1"/>
</dbReference>
<reference evidence="3 4" key="1">
    <citation type="journal article" date="2018" name="Syst. Appl. Microbiol.">
        <title>Pseudomonas gallaeciensis sp. nov., isolated from crude-oil-contaminated intertidal sand samples after the Prestige oil spill.</title>
        <authorList>
            <person name="Mulet M."/>
            <person name="Sanchez D."/>
            <person name="Rodriguez A.C."/>
            <person name="Nogales B."/>
            <person name="Bosch R."/>
            <person name="Busquets A."/>
            <person name="Gomila M."/>
            <person name="Lalucat J."/>
            <person name="Garcia-Valdes E."/>
        </authorList>
    </citation>
    <scope>NUCLEOTIDE SEQUENCE [LARGE SCALE GENOMIC DNA]</scope>
    <source>
        <strain evidence="3 4">V113</strain>
    </source>
</reference>
<dbReference type="PANTHER" id="PTHR30093">
    <property type="entry name" value="GENERAL SECRETION PATHWAY PROTEIN G"/>
    <property type="match status" value="1"/>
</dbReference>
<keyword evidence="4" id="KW-1185">Reference proteome</keyword>
<protein>
    <recommendedName>
        <fullName evidence="5">Type IV pilus assembly protein PilE</fullName>
    </recommendedName>
</protein>
<dbReference type="PANTHER" id="PTHR30093:SF47">
    <property type="entry name" value="TYPE IV PILUS NON-CORE MINOR PILIN PILE"/>
    <property type="match status" value="1"/>
</dbReference>
<evidence type="ECO:0008006" key="5">
    <source>
        <dbReference type="Google" id="ProtNLM"/>
    </source>
</evidence>
<keyword evidence="2" id="KW-0472">Membrane</keyword>
<name>A0A395R8K1_9PSED</name>
<evidence type="ECO:0000313" key="4">
    <source>
        <dbReference type="Proteomes" id="UP000265411"/>
    </source>
</evidence>
<evidence type="ECO:0000256" key="2">
    <source>
        <dbReference type="SAM" id="Phobius"/>
    </source>
</evidence>
<dbReference type="GO" id="GO:0015627">
    <property type="term" value="C:type II protein secretion system complex"/>
    <property type="evidence" value="ECO:0007669"/>
    <property type="project" value="InterPro"/>
</dbReference>
<comment type="caution">
    <text evidence="3">The sequence shown here is derived from an EMBL/GenBank/DDBJ whole genome shotgun (WGS) entry which is preliminary data.</text>
</comment>
<dbReference type="InterPro" id="IPR000983">
    <property type="entry name" value="Bac_GSPG_pilin"/>
</dbReference>
<feature type="transmembrane region" description="Helical" evidence="2">
    <location>
        <begin position="12"/>
        <end position="35"/>
    </location>
</feature>
<dbReference type="Gene3D" id="3.30.700.10">
    <property type="entry name" value="Glycoprotein, Type 4 Pilin"/>
    <property type="match status" value="1"/>
</dbReference>
<dbReference type="AlphaFoldDB" id="A0A395R8K1"/>
<accession>A0A395R8K1</accession>
<dbReference type="GO" id="GO:0015628">
    <property type="term" value="P:protein secretion by the type II secretion system"/>
    <property type="evidence" value="ECO:0007669"/>
    <property type="project" value="InterPro"/>
</dbReference>
<dbReference type="OrthoDB" id="5296638at2"/>
<gene>
    <name evidence="3" type="ORF">ASB58_01985</name>
</gene>
<dbReference type="EMBL" id="LMAZ01000001">
    <property type="protein sequence ID" value="RGP56172.1"/>
    <property type="molecule type" value="Genomic_DNA"/>
</dbReference>
<dbReference type="Pfam" id="PF16732">
    <property type="entry name" value="ComP_DUS"/>
    <property type="match status" value="1"/>
</dbReference>
<dbReference type="PRINTS" id="PR00813">
    <property type="entry name" value="BCTERIALGSPG"/>
</dbReference>
<dbReference type="SUPFAM" id="SSF54523">
    <property type="entry name" value="Pili subunits"/>
    <property type="match status" value="1"/>
</dbReference>
<keyword evidence="2" id="KW-1133">Transmembrane helix</keyword>
<evidence type="ECO:0000256" key="1">
    <source>
        <dbReference type="ARBA" id="ARBA00022481"/>
    </source>
</evidence>
<keyword evidence="2" id="KW-0812">Transmembrane</keyword>
<evidence type="ECO:0000313" key="3">
    <source>
        <dbReference type="EMBL" id="RGP56172.1"/>
    </source>
</evidence>
<organism evidence="3 4">
    <name type="scientific">Pseudomonas abyssi</name>
    <dbReference type="NCBI Taxonomy" id="170540"/>
    <lineage>
        <taxon>Bacteria</taxon>
        <taxon>Pseudomonadati</taxon>
        <taxon>Pseudomonadota</taxon>
        <taxon>Gammaproteobacteria</taxon>
        <taxon>Pseudomonadales</taxon>
        <taxon>Pseudomonadaceae</taxon>
        <taxon>Pseudomonas</taxon>
    </lineage>
</organism>
<proteinExistence type="predicted"/>
<dbReference type="GO" id="GO:0043683">
    <property type="term" value="P:type IV pilus assembly"/>
    <property type="evidence" value="ECO:0007669"/>
    <property type="project" value="InterPro"/>
</dbReference>
<sequence length="133" mass="14566">MVTSKAIRVPRSAGFTIVEVMIVVAIVGILAAIAYPSYQEHIRNTREAEAKGLIMEYASELEAFRAKNFEYPADDAAARRFAPDGLYGGDFYTPVYSRDSPHAFTITAAPKGIMTGEQTLEFETVNGGPQWAD</sequence>
<dbReference type="Proteomes" id="UP000265411">
    <property type="component" value="Unassembled WGS sequence"/>
</dbReference>
<dbReference type="InterPro" id="IPR031982">
    <property type="entry name" value="PilE-like"/>
</dbReference>